<gene>
    <name evidence="1" type="ORF">Glove_624g47</name>
</gene>
<dbReference type="InterPro" id="IPR006597">
    <property type="entry name" value="Sel1-like"/>
</dbReference>
<dbReference type="InterPro" id="IPR011990">
    <property type="entry name" value="TPR-like_helical_dom_sf"/>
</dbReference>
<dbReference type="AlphaFoldDB" id="A0A397G8L2"/>
<proteinExistence type="predicted"/>
<accession>A0A397G8L2</accession>
<keyword evidence="2" id="KW-1185">Reference proteome</keyword>
<evidence type="ECO:0000313" key="2">
    <source>
        <dbReference type="Proteomes" id="UP000266861"/>
    </source>
</evidence>
<dbReference type="EMBL" id="PQFF01000518">
    <property type="protein sequence ID" value="RHZ46359.1"/>
    <property type="molecule type" value="Genomic_DNA"/>
</dbReference>
<name>A0A397G8L2_9GLOM</name>
<dbReference type="Pfam" id="PF08238">
    <property type="entry name" value="Sel1"/>
    <property type="match status" value="1"/>
</dbReference>
<protein>
    <submittedName>
        <fullName evidence="1">Uncharacterized protein</fullName>
    </submittedName>
</protein>
<reference evidence="1 2" key="1">
    <citation type="submission" date="2018-08" db="EMBL/GenBank/DDBJ databases">
        <title>Genome and evolution of the arbuscular mycorrhizal fungus Diversispora epigaea (formerly Glomus versiforme) and its bacterial endosymbionts.</title>
        <authorList>
            <person name="Sun X."/>
            <person name="Fei Z."/>
            <person name="Harrison M."/>
        </authorList>
    </citation>
    <scope>NUCLEOTIDE SEQUENCE [LARGE SCALE GENOMIC DNA]</scope>
    <source>
        <strain evidence="1 2">IT104</strain>
    </source>
</reference>
<dbReference type="Gene3D" id="1.25.40.10">
    <property type="entry name" value="Tetratricopeptide repeat domain"/>
    <property type="match status" value="1"/>
</dbReference>
<organism evidence="1 2">
    <name type="scientific">Diversispora epigaea</name>
    <dbReference type="NCBI Taxonomy" id="1348612"/>
    <lineage>
        <taxon>Eukaryota</taxon>
        <taxon>Fungi</taxon>
        <taxon>Fungi incertae sedis</taxon>
        <taxon>Mucoromycota</taxon>
        <taxon>Glomeromycotina</taxon>
        <taxon>Glomeromycetes</taxon>
        <taxon>Diversisporales</taxon>
        <taxon>Diversisporaceae</taxon>
        <taxon>Diversispora</taxon>
    </lineage>
</organism>
<sequence>MHSNSRVVDNNWKPDYVCELDMDAIIYSTSRISMAQYDLGYCYKHGDGIDRDEAKAFE</sequence>
<dbReference type="Proteomes" id="UP000266861">
    <property type="component" value="Unassembled WGS sequence"/>
</dbReference>
<evidence type="ECO:0000313" key="1">
    <source>
        <dbReference type="EMBL" id="RHZ46359.1"/>
    </source>
</evidence>
<comment type="caution">
    <text evidence="1">The sequence shown here is derived from an EMBL/GenBank/DDBJ whole genome shotgun (WGS) entry which is preliminary data.</text>
</comment>